<dbReference type="InterPro" id="IPR006085">
    <property type="entry name" value="XPG_DNA_repair_N"/>
</dbReference>
<dbReference type="OrthoDB" id="2959108at2759"/>
<dbReference type="InterPro" id="IPR029060">
    <property type="entry name" value="PIN-like_dom_sf"/>
</dbReference>
<proteinExistence type="inferred from homology"/>
<dbReference type="InParanoid" id="E2B7J2"/>
<dbReference type="InterPro" id="IPR006086">
    <property type="entry name" value="XPG-I_dom"/>
</dbReference>
<evidence type="ECO:0000256" key="4">
    <source>
        <dbReference type="ARBA" id="ARBA00022759"/>
    </source>
</evidence>
<dbReference type="EMBL" id="GL446181">
    <property type="protein sequence ID" value="EFN88367.1"/>
    <property type="molecule type" value="Genomic_DNA"/>
</dbReference>
<comment type="cofactor">
    <cofactor evidence="1">
        <name>Mg(2+)</name>
        <dbReference type="ChEBI" id="CHEBI:18420"/>
    </cofactor>
</comment>
<sequence length="741" mass="85308">MGVKDLWNILSPLCDRKPLYELQGKTIAIDLSGWVVDSQTIVDNAVQSKMYLRNLYFRTAFLLMHGISPVFVLEGKAPDIKHKTIIRRHNVRHGFCERKTSKKGGRSQFNRILTECKQMLEYMGITCIQSHGEAEAMCAYLNEDGLVDGCISQDSDCFLYGARIVYRNFCTSIQGNCGARGGSVDIYCMDKIEKILNIGRNKMIALALLCGCDYDEGVTGVGKEAALKFFKIVEDNNVLQRIQEWRTDTKLDKVESDLLNSDLCTSCGHKGKLQKHIKSGCTDCGTIRKCNDDYKHKRVLMLNEISLRKKALCDETFPKQELIEEFLVRKDAVPTKLDIEWKQPQVSHFIDFMEKYLCWDPQYAFEKIFTLTIRWQLLHLSNLTLDKRLSIPNLFVPNEIRKIRNIRSIASYEIIWKKEHSEIERLNNYKEQTQRNDGNDDDNFLTSIEPQNLVLKCYPQLVETFENMRNAKAKKRTANSRKKKTVTDVVENNTEKKNNAKSCQNKTRKKVIKNKNNRKIDEFISKTCPMSLEESFEEMVITPKRSKKKNTSIKVKELKIKDTSENTIVSTKHVKRGPQFDRILGMKTLHSRQNNTLDRMFNELSPDDFLSEDEDNDSNISNVIEEICNGRTFGLNIESCHPIESTNQLTDGNRKAESEASTSNTEKHAYVEDKKENSDDSDDEFGDITELYIPIKQRIGRISNGPSEQLLQMCNQIEKKSSIDFEDIMDQTDIGSMYLDT</sequence>
<evidence type="ECO:0000256" key="10">
    <source>
        <dbReference type="ARBA" id="ARBA00038112"/>
    </source>
</evidence>
<evidence type="ECO:0000256" key="8">
    <source>
        <dbReference type="ARBA" id="ARBA00023204"/>
    </source>
</evidence>
<keyword evidence="8" id="KW-0234">DNA repair</keyword>
<evidence type="ECO:0000256" key="9">
    <source>
        <dbReference type="ARBA" id="ARBA00023242"/>
    </source>
</evidence>
<dbReference type="GO" id="GO:0017108">
    <property type="term" value="F:5'-flap endonuclease activity"/>
    <property type="evidence" value="ECO:0007669"/>
    <property type="project" value="UniProtKB-ARBA"/>
</dbReference>
<evidence type="ECO:0000256" key="6">
    <source>
        <dbReference type="ARBA" id="ARBA00022801"/>
    </source>
</evidence>
<keyword evidence="7" id="KW-0460">Magnesium</keyword>
<dbReference type="AlphaFoldDB" id="E2B7J2"/>
<evidence type="ECO:0000259" key="12">
    <source>
        <dbReference type="SMART" id="SM00484"/>
    </source>
</evidence>
<accession>E2B7J2</accession>
<evidence type="ECO:0000256" key="3">
    <source>
        <dbReference type="ARBA" id="ARBA00022723"/>
    </source>
</evidence>
<dbReference type="GO" id="GO:0006281">
    <property type="term" value="P:DNA repair"/>
    <property type="evidence" value="ECO:0007669"/>
    <property type="project" value="UniProtKB-KW"/>
</dbReference>
<dbReference type="GO" id="GO:0008821">
    <property type="term" value="F:crossover junction DNA endonuclease activity"/>
    <property type="evidence" value="ECO:0007669"/>
    <property type="project" value="UniProtKB-ARBA"/>
</dbReference>
<evidence type="ECO:0000256" key="11">
    <source>
        <dbReference type="SAM" id="MobiDB-lite"/>
    </source>
</evidence>
<dbReference type="InterPro" id="IPR041012">
    <property type="entry name" value="GEN_chromo"/>
</dbReference>
<dbReference type="PANTHER" id="PTHR11081:SF70">
    <property type="entry name" value="FLAP ENDONUCLEASE GEN HOMOLOG 1"/>
    <property type="match status" value="1"/>
</dbReference>
<keyword evidence="3" id="KW-0479">Metal-binding</keyword>
<dbReference type="Pfam" id="PF18704">
    <property type="entry name" value="Chromo_2"/>
    <property type="match status" value="1"/>
</dbReference>
<dbReference type="SUPFAM" id="SSF47807">
    <property type="entry name" value="5' to 3' exonuclease, C-terminal subdomain"/>
    <property type="match status" value="1"/>
</dbReference>
<dbReference type="OMA" id="RNLYFRT"/>
<dbReference type="PRINTS" id="PR00853">
    <property type="entry name" value="XPGRADSUPER"/>
</dbReference>
<comment type="similarity">
    <text evidence="10">Belongs to the XPG/RAD2 endonuclease family. GEN subfamily.</text>
</comment>
<gene>
    <name evidence="14" type="ORF">EAI_02503</name>
</gene>
<evidence type="ECO:0000259" key="13">
    <source>
        <dbReference type="SMART" id="SM00485"/>
    </source>
</evidence>
<dbReference type="GO" id="GO:0000400">
    <property type="term" value="F:four-way junction DNA binding"/>
    <property type="evidence" value="ECO:0007669"/>
    <property type="project" value="TreeGrafter"/>
</dbReference>
<feature type="domain" description="XPG N-terminal" evidence="13">
    <location>
        <begin position="1"/>
        <end position="95"/>
    </location>
</feature>
<keyword evidence="9" id="KW-0539">Nucleus</keyword>
<keyword evidence="6" id="KW-0378">Hydrolase</keyword>
<dbReference type="InterPro" id="IPR036279">
    <property type="entry name" value="5-3_exonuclease_C_sf"/>
</dbReference>
<dbReference type="GO" id="GO:0046872">
    <property type="term" value="F:metal ion binding"/>
    <property type="evidence" value="ECO:0007669"/>
    <property type="project" value="UniProtKB-KW"/>
</dbReference>
<feature type="domain" description="XPG-I" evidence="12">
    <location>
        <begin position="121"/>
        <end position="198"/>
    </location>
</feature>
<dbReference type="Pfam" id="PF00752">
    <property type="entry name" value="XPG_N"/>
    <property type="match status" value="1"/>
</dbReference>
<dbReference type="PANTHER" id="PTHR11081">
    <property type="entry name" value="FLAP ENDONUCLEASE FAMILY MEMBER"/>
    <property type="match status" value="1"/>
</dbReference>
<dbReference type="CDD" id="cd09869">
    <property type="entry name" value="PIN_GEN1"/>
    <property type="match status" value="1"/>
</dbReference>
<dbReference type="Pfam" id="PF00867">
    <property type="entry name" value="XPG_I"/>
    <property type="match status" value="1"/>
</dbReference>
<feature type="compositionally biased region" description="Basic and acidic residues" evidence="11">
    <location>
        <begin position="665"/>
        <end position="678"/>
    </location>
</feature>
<dbReference type="KEGG" id="hst:105191933"/>
<reference evidence="14 15" key="1">
    <citation type="journal article" date="2010" name="Science">
        <title>Genomic comparison of the ants Camponotus floridanus and Harpegnathos saltator.</title>
        <authorList>
            <person name="Bonasio R."/>
            <person name="Zhang G."/>
            <person name="Ye C."/>
            <person name="Mutti N.S."/>
            <person name="Fang X."/>
            <person name="Qin N."/>
            <person name="Donahue G."/>
            <person name="Yang P."/>
            <person name="Li Q."/>
            <person name="Li C."/>
            <person name="Zhang P."/>
            <person name="Huang Z."/>
            <person name="Berger S.L."/>
            <person name="Reinberg D."/>
            <person name="Wang J."/>
            <person name="Liebig J."/>
        </authorList>
    </citation>
    <scope>NUCLEOTIDE SEQUENCE [LARGE SCALE GENOMIC DNA]</scope>
    <source>
        <strain evidence="14 15">R22 G/1</strain>
    </source>
</reference>
<evidence type="ECO:0000256" key="5">
    <source>
        <dbReference type="ARBA" id="ARBA00022763"/>
    </source>
</evidence>
<dbReference type="Gene3D" id="3.40.50.1010">
    <property type="entry name" value="5'-nuclease"/>
    <property type="match status" value="1"/>
</dbReference>
<dbReference type="FunCoup" id="E2B7J2">
    <property type="interactions" value="727"/>
</dbReference>
<dbReference type="STRING" id="610380.E2B7J2"/>
<dbReference type="Proteomes" id="UP000008237">
    <property type="component" value="Unassembled WGS sequence"/>
</dbReference>
<evidence type="ECO:0000313" key="14">
    <source>
        <dbReference type="EMBL" id="EFN88367.1"/>
    </source>
</evidence>
<evidence type="ECO:0000256" key="2">
    <source>
        <dbReference type="ARBA" id="ARBA00022722"/>
    </source>
</evidence>
<evidence type="ECO:0000256" key="1">
    <source>
        <dbReference type="ARBA" id="ARBA00001946"/>
    </source>
</evidence>
<dbReference type="SMART" id="SM00484">
    <property type="entry name" value="XPGI"/>
    <property type="match status" value="1"/>
</dbReference>
<keyword evidence="4 14" id="KW-0255">Endonuclease</keyword>
<evidence type="ECO:0000313" key="15">
    <source>
        <dbReference type="Proteomes" id="UP000008237"/>
    </source>
</evidence>
<name>E2B7J2_HARSA</name>
<dbReference type="Gene3D" id="1.10.150.20">
    <property type="entry name" value="5' to 3' exonuclease, C-terminal subdomain"/>
    <property type="match status" value="1"/>
</dbReference>
<dbReference type="SUPFAM" id="SSF88723">
    <property type="entry name" value="PIN domain-like"/>
    <property type="match status" value="1"/>
</dbReference>
<keyword evidence="2" id="KW-0540">Nuclease</keyword>
<protein>
    <submittedName>
        <fullName evidence="14">Flap endonuclease GEN</fullName>
    </submittedName>
</protein>
<organism evidence="15">
    <name type="scientific">Harpegnathos saltator</name>
    <name type="common">Jerdon's jumping ant</name>
    <dbReference type="NCBI Taxonomy" id="610380"/>
    <lineage>
        <taxon>Eukaryota</taxon>
        <taxon>Metazoa</taxon>
        <taxon>Ecdysozoa</taxon>
        <taxon>Arthropoda</taxon>
        <taxon>Hexapoda</taxon>
        <taxon>Insecta</taxon>
        <taxon>Pterygota</taxon>
        <taxon>Neoptera</taxon>
        <taxon>Endopterygota</taxon>
        <taxon>Hymenoptera</taxon>
        <taxon>Apocrita</taxon>
        <taxon>Aculeata</taxon>
        <taxon>Formicoidea</taxon>
        <taxon>Formicidae</taxon>
        <taxon>Ponerinae</taxon>
        <taxon>Ponerini</taxon>
        <taxon>Harpegnathos</taxon>
    </lineage>
</organism>
<dbReference type="PhylomeDB" id="E2B7J2"/>
<feature type="region of interest" description="Disordered" evidence="11">
    <location>
        <begin position="644"/>
        <end position="685"/>
    </location>
</feature>
<keyword evidence="15" id="KW-1185">Reference proteome</keyword>
<dbReference type="SMART" id="SM00485">
    <property type="entry name" value="XPGN"/>
    <property type="match status" value="1"/>
</dbReference>
<keyword evidence="5" id="KW-0227">DNA damage</keyword>
<dbReference type="CDD" id="cd09905">
    <property type="entry name" value="H3TH_GEN1"/>
    <property type="match status" value="1"/>
</dbReference>
<dbReference type="InterPro" id="IPR006084">
    <property type="entry name" value="XPG/Rad2"/>
</dbReference>
<dbReference type="FunFam" id="1.10.150.20:FF:000030">
    <property type="entry name" value="Flap endonuclease GEN-like 1"/>
    <property type="match status" value="1"/>
</dbReference>
<evidence type="ECO:0000256" key="7">
    <source>
        <dbReference type="ARBA" id="ARBA00022842"/>
    </source>
</evidence>